<dbReference type="InterPro" id="IPR050866">
    <property type="entry name" value="CNG_cation_channel"/>
</dbReference>
<evidence type="ECO:0000256" key="2">
    <source>
        <dbReference type="ARBA" id="ARBA00022448"/>
    </source>
</evidence>
<feature type="transmembrane region" description="Helical" evidence="10">
    <location>
        <begin position="25"/>
        <end position="44"/>
    </location>
</feature>
<keyword evidence="13" id="KW-1185">Reference proteome</keyword>
<evidence type="ECO:0000256" key="6">
    <source>
        <dbReference type="ARBA" id="ARBA00023136"/>
    </source>
</evidence>
<dbReference type="CDD" id="cd00038">
    <property type="entry name" value="CAP_ED"/>
    <property type="match status" value="1"/>
</dbReference>
<accession>A0A1W0WUP9</accession>
<dbReference type="GO" id="GO:0005886">
    <property type="term" value="C:plasma membrane"/>
    <property type="evidence" value="ECO:0007669"/>
    <property type="project" value="TreeGrafter"/>
</dbReference>
<dbReference type="SMART" id="SM00100">
    <property type="entry name" value="cNMP"/>
    <property type="match status" value="1"/>
</dbReference>
<dbReference type="Pfam" id="PF00520">
    <property type="entry name" value="Ion_trans"/>
    <property type="match status" value="1"/>
</dbReference>
<dbReference type="GO" id="GO:0005223">
    <property type="term" value="F:intracellularly cGMP-activated cation channel activity"/>
    <property type="evidence" value="ECO:0007669"/>
    <property type="project" value="TreeGrafter"/>
</dbReference>
<evidence type="ECO:0000256" key="3">
    <source>
        <dbReference type="ARBA" id="ARBA00022692"/>
    </source>
</evidence>
<dbReference type="GO" id="GO:0017071">
    <property type="term" value="C:intracellular cyclic nucleotide activated cation channel complex"/>
    <property type="evidence" value="ECO:0007669"/>
    <property type="project" value="TreeGrafter"/>
</dbReference>
<dbReference type="AlphaFoldDB" id="A0A1W0WUP9"/>
<dbReference type="PROSITE" id="PS00889">
    <property type="entry name" value="CNMP_BINDING_2"/>
    <property type="match status" value="1"/>
</dbReference>
<evidence type="ECO:0000256" key="9">
    <source>
        <dbReference type="SAM" id="MobiDB-lite"/>
    </source>
</evidence>
<keyword evidence="8" id="KW-0407">Ion channel</keyword>
<dbReference type="PANTHER" id="PTHR45638:SF11">
    <property type="entry name" value="CYCLIC NUCLEOTIDE-GATED CATION CHANNEL SUBUNIT A"/>
    <property type="match status" value="1"/>
</dbReference>
<dbReference type="PANTHER" id="PTHR45638">
    <property type="entry name" value="CYCLIC NUCLEOTIDE-GATED CATION CHANNEL SUBUNIT A"/>
    <property type="match status" value="1"/>
</dbReference>
<evidence type="ECO:0000256" key="8">
    <source>
        <dbReference type="ARBA" id="ARBA00023303"/>
    </source>
</evidence>
<dbReference type="Gene3D" id="1.10.287.70">
    <property type="match status" value="1"/>
</dbReference>
<evidence type="ECO:0000313" key="12">
    <source>
        <dbReference type="EMBL" id="OQV18939.1"/>
    </source>
</evidence>
<sequence>MMKADWWRRKCRPFPTSCGPIDPYGYSYFAWICVCLCACLYNWYSIPLRMAFEQVQSELWMIADYLCDMIYIMDIGVNFLISTPRLGLPEQDLEYSRQAYKKSWTFTLDVVSVLPTDVVFLIQRNAEGAIVGIRSNRLLKYHRISEWFDYVISHSSYPIVFRFARMLAYILMLIHVTSCTYYAMNVYIGFGSDNWTIPNLVGTTEGAFINLYVRCFHWATVILSDDGDNSQASLVIELAYRCMVTLQGHILVGSVIAIVASIFGTVNVKEGRFRHQLDGIKKYMQFRHVDPDMQDRVFKWASFMWEGKKFRDSERDLEILPVPLRRVIAQAAHMDTFQRVKLFDDCEPQFLEELIMRLELQVFSPGDLICRKGDVGREMYVTRTGTLQVVSDEGQVFASLGQGSVFGEISLLSSFTKQENRRTANIRSFSYSELFSLSSANFKEVLENFPLARRKMIAKSRELLKDRTTDMSEVVHNDAEDDDELAFKVEKLQELAQDIVLLIETFTKTIIEDTTKLKRRLAVLERRRHHPGHPSRKPKLILFAQTPV</sequence>
<name>A0A1W0WUP9_HYPEX</name>
<dbReference type="EMBL" id="MTYJ01000044">
    <property type="protein sequence ID" value="OQV18939.1"/>
    <property type="molecule type" value="Genomic_DNA"/>
</dbReference>
<dbReference type="Pfam" id="PF00027">
    <property type="entry name" value="cNMP_binding"/>
    <property type="match status" value="1"/>
</dbReference>
<dbReference type="FunFam" id="1.10.287.630:FF:000001">
    <property type="entry name" value="Cyclic nucleotide-gated channel alpha 3"/>
    <property type="match status" value="1"/>
</dbReference>
<evidence type="ECO:0000256" key="4">
    <source>
        <dbReference type="ARBA" id="ARBA00022989"/>
    </source>
</evidence>
<feature type="region of interest" description="Disordered" evidence="9">
    <location>
        <begin position="527"/>
        <end position="548"/>
    </location>
</feature>
<feature type="transmembrane region" description="Helical" evidence="10">
    <location>
        <begin position="166"/>
        <end position="184"/>
    </location>
</feature>
<keyword evidence="6 10" id="KW-0472">Membrane</keyword>
<evidence type="ECO:0000259" key="11">
    <source>
        <dbReference type="PROSITE" id="PS50042"/>
    </source>
</evidence>
<feature type="transmembrane region" description="Helical" evidence="10">
    <location>
        <begin position="250"/>
        <end position="268"/>
    </location>
</feature>
<dbReference type="InterPro" id="IPR018490">
    <property type="entry name" value="cNMP-bd_dom_sf"/>
</dbReference>
<evidence type="ECO:0000256" key="1">
    <source>
        <dbReference type="ARBA" id="ARBA00004141"/>
    </source>
</evidence>
<gene>
    <name evidence="12" type="ORF">BV898_06999</name>
</gene>
<dbReference type="SUPFAM" id="SSF51206">
    <property type="entry name" value="cAMP-binding domain-like"/>
    <property type="match status" value="1"/>
</dbReference>
<dbReference type="PROSITE" id="PS50042">
    <property type="entry name" value="CNMP_BINDING_3"/>
    <property type="match status" value="1"/>
</dbReference>
<keyword evidence="3 10" id="KW-0812">Transmembrane</keyword>
<evidence type="ECO:0000256" key="10">
    <source>
        <dbReference type="SAM" id="Phobius"/>
    </source>
</evidence>
<proteinExistence type="predicted"/>
<dbReference type="Gene3D" id="1.10.287.630">
    <property type="entry name" value="Helix hairpin bin"/>
    <property type="match status" value="1"/>
</dbReference>
<organism evidence="12 13">
    <name type="scientific">Hypsibius exemplaris</name>
    <name type="common">Freshwater tardigrade</name>
    <dbReference type="NCBI Taxonomy" id="2072580"/>
    <lineage>
        <taxon>Eukaryota</taxon>
        <taxon>Metazoa</taxon>
        <taxon>Ecdysozoa</taxon>
        <taxon>Tardigrada</taxon>
        <taxon>Eutardigrada</taxon>
        <taxon>Parachela</taxon>
        <taxon>Hypsibioidea</taxon>
        <taxon>Hypsibiidae</taxon>
        <taxon>Hypsibius</taxon>
    </lineage>
</organism>
<dbReference type="InterPro" id="IPR014710">
    <property type="entry name" value="RmlC-like_jellyroll"/>
</dbReference>
<keyword evidence="5" id="KW-0406">Ion transport</keyword>
<dbReference type="GO" id="GO:0044877">
    <property type="term" value="F:protein-containing complex binding"/>
    <property type="evidence" value="ECO:0007669"/>
    <property type="project" value="TreeGrafter"/>
</dbReference>
<feature type="compositionally biased region" description="Basic residues" evidence="9">
    <location>
        <begin position="527"/>
        <end position="539"/>
    </location>
</feature>
<comment type="subcellular location">
    <subcellularLocation>
        <location evidence="1">Membrane</location>
        <topology evidence="1">Multi-pass membrane protein</topology>
    </subcellularLocation>
</comment>
<keyword evidence="7" id="KW-1071">Ligand-gated ion channel</keyword>
<dbReference type="SUPFAM" id="SSF81324">
    <property type="entry name" value="Voltage-gated potassium channels"/>
    <property type="match status" value="1"/>
</dbReference>
<keyword evidence="4 10" id="KW-1133">Transmembrane helix</keyword>
<dbReference type="InterPro" id="IPR018488">
    <property type="entry name" value="cNMP-bd_CS"/>
</dbReference>
<feature type="domain" description="Cyclic nucleotide-binding" evidence="11">
    <location>
        <begin position="342"/>
        <end position="463"/>
    </location>
</feature>
<dbReference type="OrthoDB" id="421226at2759"/>
<reference evidence="13" key="1">
    <citation type="submission" date="2017-01" db="EMBL/GenBank/DDBJ databases">
        <title>Comparative genomics of anhydrobiosis in the tardigrade Hypsibius dujardini.</title>
        <authorList>
            <person name="Yoshida Y."/>
            <person name="Koutsovoulos G."/>
            <person name="Laetsch D."/>
            <person name="Stevens L."/>
            <person name="Kumar S."/>
            <person name="Horikawa D."/>
            <person name="Ishino K."/>
            <person name="Komine S."/>
            <person name="Tomita M."/>
            <person name="Blaxter M."/>
            <person name="Arakawa K."/>
        </authorList>
    </citation>
    <scope>NUCLEOTIDE SEQUENCE [LARGE SCALE GENOMIC DNA]</scope>
    <source>
        <strain evidence="13">Z151</strain>
    </source>
</reference>
<dbReference type="Proteomes" id="UP000192578">
    <property type="component" value="Unassembled WGS sequence"/>
</dbReference>
<dbReference type="InterPro" id="IPR000595">
    <property type="entry name" value="cNMP-bd_dom"/>
</dbReference>
<dbReference type="InterPro" id="IPR005821">
    <property type="entry name" value="Ion_trans_dom"/>
</dbReference>
<protein>
    <submittedName>
        <fullName evidence="12">Cyclic nucleotide-gated cation channel alpha-3</fullName>
    </submittedName>
</protein>
<evidence type="ECO:0000256" key="5">
    <source>
        <dbReference type="ARBA" id="ARBA00023065"/>
    </source>
</evidence>
<dbReference type="Gene3D" id="2.60.120.10">
    <property type="entry name" value="Jelly Rolls"/>
    <property type="match status" value="1"/>
</dbReference>
<comment type="caution">
    <text evidence="12">The sequence shown here is derived from an EMBL/GenBank/DDBJ whole genome shotgun (WGS) entry which is preliminary data.</text>
</comment>
<evidence type="ECO:0000313" key="13">
    <source>
        <dbReference type="Proteomes" id="UP000192578"/>
    </source>
</evidence>
<evidence type="ECO:0000256" key="7">
    <source>
        <dbReference type="ARBA" id="ARBA00023286"/>
    </source>
</evidence>
<keyword evidence="2" id="KW-0813">Transport</keyword>